<reference evidence="3 4" key="1">
    <citation type="journal article" date="2011" name="Proc. Natl. Acad. Sci. U.S.A.">
        <title>Genome and transcriptome analyses of the mountain pine beetle-fungal symbiont Grosmannia clavigera, a lodgepole pine pathogen.</title>
        <authorList>
            <person name="DiGuistini S."/>
            <person name="Wang Y."/>
            <person name="Liao N.Y."/>
            <person name="Taylor G."/>
            <person name="Tanguay P."/>
            <person name="Feau N."/>
            <person name="Henrissat B."/>
            <person name="Chan S.K."/>
            <person name="Hesse-Orce U."/>
            <person name="Alamouti S.M."/>
            <person name="Tsui C.K.M."/>
            <person name="Docking R.T."/>
            <person name="Levasseur A."/>
            <person name="Haridas S."/>
            <person name="Robertson G."/>
            <person name="Birol I."/>
            <person name="Holt R.A."/>
            <person name="Marra M.A."/>
            <person name="Hamelin R.C."/>
            <person name="Hirst M."/>
            <person name="Jones S.J.M."/>
            <person name="Bohlmann J."/>
            <person name="Breuil C."/>
        </authorList>
    </citation>
    <scope>NUCLEOTIDE SEQUENCE [LARGE SCALE GENOMIC DNA]</scope>
    <source>
        <strain evidence="4">kw1407 / UAMH 11150</strain>
    </source>
</reference>
<evidence type="ECO:0000256" key="1">
    <source>
        <dbReference type="ARBA" id="ARBA00022801"/>
    </source>
</evidence>
<dbReference type="PANTHER" id="PTHR48081:SF8">
    <property type="entry name" value="ALPHA_BETA HYDROLASE FOLD-3 DOMAIN-CONTAINING PROTEIN-RELATED"/>
    <property type="match status" value="1"/>
</dbReference>
<name>F0X791_GROCL</name>
<accession>F0X791</accession>
<keyword evidence="4" id="KW-1185">Reference proteome</keyword>
<dbReference type="GeneID" id="25980098"/>
<evidence type="ECO:0000313" key="3">
    <source>
        <dbReference type="EMBL" id="EFX06321.1"/>
    </source>
</evidence>
<dbReference type="EMBL" id="GL629729">
    <property type="protein sequence ID" value="EFX06321.1"/>
    <property type="molecule type" value="Genomic_DNA"/>
</dbReference>
<dbReference type="PANTHER" id="PTHR48081">
    <property type="entry name" value="AB HYDROLASE SUPERFAMILY PROTEIN C4A8.06C"/>
    <property type="match status" value="1"/>
</dbReference>
<organism evidence="4">
    <name type="scientific">Grosmannia clavigera (strain kw1407 / UAMH 11150)</name>
    <name type="common">Blue stain fungus</name>
    <name type="synonym">Graphiocladiella clavigera</name>
    <dbReference type="NCBI Taxonomy" id="655863"/>
    <lineage>
        <taxon>Eukaryota</taxon>
        <taxon>Fungi</taxon>
        <taxon>Dikarya</taxon>
        <taxon>Ascomycota</taxon>
        <taxon>Pezizomycotina</taxon>
        <taxon>Sordariomycetes</taxon>
        <taxon>Sordariomycetidae</taxon>
        <taxon>Ophiostomatales</taxon>
        <taxon>Ophiostomataceae</taxon>
        <taxon>Leptographium</taxon>
    </lineage>
</organism>
<dbReference type="Proteomes" id="UP000007796">
    <property type="component" value="Unassembled WGS sequence"/>
</dbReference>
<sequence>MATEETTSSTANGRRYEHLSSPDPVWLQVAEKHQVLEPLADKLYSLPIEEFRKVPYKPPPLPANAPVIGKDVAVEQAEITVRDGAKIAARICRPIERKDGSVLFFNIHGGGWTVGTPETEEAVSRQVAVQNKAVVVSIDYRRAPEYPFPYALNDSKDALLWCKDHAKSLGIDPERLIIGGGSAGANIASPILPLYPVTKPRTNIATVTQAAALSHIARDEGIGGIIGQVLNIPVTCHPDHFPTSKYEYHSFEQNAGSPIVNAFRMRKFWGFYLPTADANPLASPLLSKSFTGLPPALVQVAGMDPLRDEGLAYAEELKANGVDVVLNVYKGLPHAFYIYPDLPPSARYTQSVVDWIEQLLAKTGGQ</sequence>
<dbReference type="eggNOG" id="KOG1515">
    <property type="taxonomic scope" value="Eukaryota"/>
</dbReference>
<dbReference type="InParanoid" id="F0X791"/>
<proteinExistence type="predicted"/>
<dbReference type="RefSeq" id="XP_014175803.1">
    <property type="nucleotide sequence ID" value="XM_014320328.1"/>
</dbReference>
<feature type="domain" description="Alpha/beta hydrolase fold-3" evidence="2">
    <location>
        <begin position="105"/>
        <end position="189"/>
    </location>
</feature>
<evidence type="ECO:0000259" key="2">
    <source>
        <dbReference type="Pfam" id="PF07859"/>
    </source>
</evidence>
<evidence type="ECO:0000313" key="4">
    <source>
        <dbReference type="Proteomes" id="UP000007796"/>
    </source>
</evidence>
<dbReference type="OrthoDB" id="408631at2759"/>
<gene>
    <name evidence="3" type="ORF">CMQ_6642</name>
</gene>
<dbReference type="Pfam" id="PF07859">
    <property type="entry name" value="Abhydrolase_3"/>
    <property type="match status" value="2"/>
</dbReference>
<dbReference type="SUPFAM" id="SSF53474">
    <property type="entry name" value="alpha/beta-Hydrolases"/>
    <property type="match status" value="1"/>
</dbReference>
<dbReference type="GO" id="GO:0016787">
    <property type="term" value="F:hydrolase activity"/>
    <property type="evidence" value="ECO:0007669"/>
    <property type="project" value="UniProtKB-KW"/>
</dbReference>
<dbReference type="InterPro" id="IPR050300">
    <property type="entry name" value="GDXG_lipolytic_enzyme"/>
</dbReference>
<dbReference type="AlphaFoldDB" id="F0X791"/>
<dbReference type="Gene3D" id="3.40.50.1820">
    <property type="entry name" value="alpha/beta hydrolase"/>
    <property type="match status" value="1"/>
</dbReference>
<protein>
    <submittedName>
        <fullName evidence="3">Lipase esterase family protein</fullName>
    </submittedName>
</protein>
<keyword evidence="1" id="KW-0378">Hydrolase</keyword>
<dbReference type="HOGENOM" id="CLU_012494_6_3_1"/>
<feature type="domain" description="Alpha/beta hydrolase fold-3" evidence="2">
    <location>
        <begin position="210"/>
        <end position="337"/>
    </location>
</feature>
<dbReference type="STRING" id="655863.F0X791"/>
<dbReference type="InterPro" id="IPR013094">
    <property type="entry name" value="AB_hydrolase_3"/>
</dbReference>
<dbReference type="InterPro" id="IPR029058">
    <property type="entry name" value="AB_hydrolase_fold"/>
</dbReference>